<dbReference type="InterPro" id="IPR000290">
    <property type="entry name" value="Colicin_pyocin"/>
</dbReference>
<dbReference type="RefSeq" id="WP_073278528.1">
    <property type="nucleotide sequence ID" value="NZ_FRAC01000022.1"/>
</dbReference>
<name>A0A1M6XAD1_9FIRM</name>
<evidence type="ECO:0000313" key="4">
    <source>
        <dbReference type="Proteomes" id="UP000184386"/>
    </source>
</evidence>
<dbReference type="EMBL" id="FRAC01000022">
    <property type="protein sequence ID" value="SHL02940.1"/>
    <property type="molecule type" value="Genomic_DNA"/>
</dbReference>
<keyword evidence="4" id="KW-1185">Reference proteome</keyword>
<evidence type="ECO:0000256" key="2">
    <source>
        <dbReference type="ARBA" id="ARBA00023025"/>
    </source>
</evidence>
<dbReference type="Pfam" id="PF01320">
    <property type="entry name" value="Colicin_Pyocin"/>
    <property type="match status" value="1"/>
</dbReference>
<dbReference type="Proteomes" id="UP000184386">
    <property type="component" value="Unassembled WGS sequence"/>
</dbReference>
<dbReference type="GO" id="GO:0030153">
    <property type="term" value="P:bacteriocin immunity"/>
    <property type="evidence" value="ECO:0007669"/>
    <property type="project" value="UniProtKB-KW"/>
</dbReference>
<keyword evidence="2" id="KW-0079">Bacteriocin immunity</keyword>
<reference evidence="3 4" key="1">
    <citation type="submission" date="2016-11" db="EMBL/GenBank/DDBJ databases">
        <authorList>
            <person name="Jaros S."/>
            <person name="Januszkiewicz K."/>
            <person name="Wedrychowicz H."/>
        </authorList>
    </citation>
    <scope>NUCLEOTIDE SEQUENCE [LARGE SCALE GENOMIC DNA]</scope>
    <source>
        <strain evidence="3 4">DSM 15929</strain>
    </source>
</reference>
<dbReference type="InterPro" id="IPR035900">
    <property type="entry name" value="Colicin_E_sf"/>
</dbReference>
<protein>
    <submittedName>
        <fullName evidence="3">Colicin immunity protein / pyocin immunity protein</fullName>
    </submittedName>
</protein>
<evidence type="ECO:0000256" key="1">
    <source>
        <dbReference type="ARBA" id="ARBA00009346"/>
    </source>
</evidence>
<sequence length="69" mass="8027">MQELAREELIELVKKIMDCDGTEEEIDNMILELEENVPHPEISDLIFWGEDKTAEQIVDIALNYKPIIL</sequence>
<dbReference type="GO" id="GO:0015643">
    <property type="term" value="F:toxic substance binding"/>
    <property type="evidence" value="ECO:0007669"/>
    <property type="project" value="InterPro"/>
</dbReference>
<dbReference type="OrthoDB" id="6555806at2"/>
<comment type="similarity">
    <text evidence="1">Belongs to the colicins ColE2/ColE8/ColE9 and pyocins S1/S2 family.</text>
</comment>
<accession>A0A1M6XAD1</accession>
<evidence type="ECO:0000313" key="3">
    <source>
        <dbReference type="EMBL" id="SHL02940.1"/>
    </source>
</evidence>
<dbReference type="Gene3D" id="1.10.1200.20">
    <property type="entry name" value="Colicin E immunity protein"/>
    <property type="match status" value="1"/>
</dbReference>
<proteinExistence type="inferred from homology"/>
<gene>
    <name evidence="3" type="ORF">SAMN02745136_03897</name>
</gene>
<dbReference type="STRING" id="1121322.SAMN02745136_03897"/>
<dbReference type="SUPFAM" id="SSF47345">
    <property type="entry name" value="Colicin E immunity proteins"/>
    <property type="match status" value="1"/>
</dbReference>
<dbReference type="AlphaFoldDB" id="A0A1M6XAD1"/>
<organism evidence="3 4">
    <name type="scientific">Anaerocolumna jejuensis DSM 15929</name>
    <dbReference type="NCBI Taxonomy" id="1121322"/>
    <lineage>
        <taxon>Bacteria</taxon>
        <taxon>Bacillati</taxon>
        <taxon>Bacillota</taxon>
        <taxon>Clostridia</taxon>
        <taxon>Lachnospirales</taxon>
        <taxon>Lachnospiraceae</taxon>
        <taxon>Anaerocolumna</taxon>
    </lineage>
</organism>